<protein>
    <submittedName>
        <fullName evidence="7">Fimbrial protein subunit</fullName>
    </submittedName>
</protein>
<dbReference type="InterPro" id="IPR008966">
    <property type="entry name" value="Adhesion_dom_sf"/>
</dbReference>
<accession>B2VH45</accession>
<dbReference type="OrthoDB" id="6522787at2"/>
<evidence type="ECO:0000259" key="6">
    <source>
        <dbReference type="Pfam" id="PF00419"/>
    </source>
</evidence>
<feature type="chain" id="PRO_5002782236" evidence="5">
    <location>
        <begin position="21"/>
        <end position="167"/>
    </location>
</feature>
<reference evidence="7 8" key="1">
    <citation type="journal article" date="2008" name="Environ. Microbiol.">
        <title>The genome of Erwinia tasmaniensis strain Et1/99, a non-pathogenic bacterium in the genus Erwinia.</title>
        <authorList>
            <person name="Kube M."/>
            <person name="Migdoll A.M."/>
            <person name="Mueller I."/>
            <person name="Kuhl H."/>
            <person name="Beck A."/>
            <person name="Reinhardt R."/>
            <person name="Geider K."/>
        </authorList>
    </citation>
    <scope>NUCLEOTIDE SEQUENCE [LARGE SCALE GENOMIC DNA]</scope>
    <source>
        <strain evidence="8">DSM 17950 / CFBP 7177 / CIP 109463 / NCPPB 4357 / Et1/99</strain>
    </source>
</reference>
<name>B2VH45_ERWT9</name>
<dbReference type="eggNOG" id="COG3539">
    <property type="taxonomic scope" value="Bacteria"/>
</dbReference>
<proteinExistence type="inferred from homology"/>
<feature type="signal peptide" evidence="5">
    <location>
        <begin position="1"/>
        <end position="20"/>
    </location>
</feature>
<evidence type="ECO:0000256" key="5">
    <source>
        <dbReference type="SAM" id="SignalP"/>
    </source>
</evidence>
<dbReference type="EMBL" id="CU468135">
    <property type="protein sequence ID" value="CAO95700.1"/>
    <property type="molecule type" value="Genomic_DNA"/>
</dbReference>
<dbReference type="PANTHER" id="PTHR33420">
    <property type="entry name" value="FIMBRIAL SUBUNIT ELFA-RELATED"/>
    <property type="match status" value="1"/>
</dbReference>
<dbReference type="HOGENOM" id="CLU_088965_0_3_6"/>
<keyword evidence="4" id="KW-0281">Fimbrium</keyword>
<dbReference type="AlphaFoldDB" id="B2VH45"/>
<dbReference type="InterPro" id="IPR000259">
    <property type="entry name" value="Adhesion_dom_fimbrial"/>
</dbReference>
<sequence length="167" mass="17852">MRTFFLPLAVMLLASACAQAADTVNFRGDIVQTCTLSMNSTPLVVDLGKYPTSFFSKSGTESPHKPFGIHISGCPNSKIALKWSGNVVSSYESLLAVDGAKGVGIIILDINKNNIYSFTQPPGENMFTQTSSLGVLDFQLAAYYYSYENSVTAGPANASVTVEVIYG</sequence>
<dbReference type="SUPFAM" id="SSF49401">
    <property type="entry name" value="Bacterial adhesins"/>
    <property type="match status" value="1"/>
</dbReference>
<keyword evidence="3 5" id="KW-0732">Signal</keyword>
<dbReference type="PROSITE" id="PS51257">
    <property type="entry name" value="PROKAR_LIPOPROTEIN"/>
    <property type="match status" value="1"/>
</dbReference>
<gene>
    <name evidence="7" type="ordered locus">ETA_06540</name>
</gene>
<dbReference type="Proteomes" id="UP000001726">
    <property type="component" value="Chromosome"/>
</dbReference>
<evidence type="ECO:0000256" key="2">
    <source>
        <dbReference type="ARBA" id="ARBA00006671"/>
    </source>
</evidence>
<evidence type="ECO:0000256" key="3">
    <source>
        <dbReference type="ARBA" id="ARBA00022729"/>
    </source>
</evidence>
<dbReference type="GO" id="GO:0043709">
    <property type="term" value="P:cell adhesion involved in single-species biofilm formation"/>
    <property type="evidence" value="ECO:0007669"/>
    <property type="project" value="TreeGrafter"/>
</dbReference>
<dbReference type="RefSeq" id="WP_012440403.1">
    <property type="nucleotide sequence ID" value="NC_010694.1"/>
</dbReference>
<dbReference type="PANTHER" id="PTHR33420:SF3">
    <property type="entry name" value="FIMBRIAL SUBUNIT ELFA"/>
    <property type="match status" value="1"/>
</dbReference>
<evidence type="ECO:0000256" key="4">
    <source>
        <dbReference type="ARBA" id="ARBA00023263"/>
    </source>
</evidence>
<comment type="similarity">
    <text evidence="2">Belongs to the fimbrial protein family.</text>
</comment>
<dbReference type="KEGG" id="eta:ETA_06540"/>
<evidence type="ECO:0000313" key="7">
    <source>
        <dbReference type="EMBL" id="CAO95700.1"/>
    </source>
</evidence>
<dbReference type="Gene3D" id="2.60.40.1090">
    <property type="entry name" value="Fimbrial-type adhesion domain"/>
    <property type="match status" value="1"/>
</dbReference>
<dbReference type="InterPro" id="IPR036937">
    <property type="entry name" value="Adhesion_dom_fimbrial_sf"/>
</dbReference>
<evidence type="ECO:0000256" key="1">
    <source>
        <dbReference type="ARBA" id="ARBA00004561"/>
    </source>
</evidence>
<dbReference type="Pfam" id="PF00419">
    <property type="entry name" value="Fimbrial"/>
    <property type="match status" value="1"/>
</dbReference>
<keyword evidence="8" id="KW-1185">Reference proteome</keyword>
<dbReference type="GO" id="GO:0009289">
    <property type="term" value="C:pilus"/>
    <property type="evidence" value="ECO:0007669"/>
    <property type="project" value="UniProtKB-SubCell"/>
</dbReference>
<feature type="domain" description="Fimbrial-type adhesion" evidence="6">
    <location>
        <begin position="25"/>
        <end position="166"/>
    </location>
</feature>
<evidence type="ECO:0000313" key="8">
    <source>
        <dbReference type="Proteomes" id="UP000001726"/>
    </source>
</evidence>
<comment type="subcellular location">
    <subcellularLocation>
        <location evidence="1">Fimbrium</location>
    </subcellularLocation>
</comment>
<dbReference type="InterPro" id="IPR050263">
    <property type="entry name" value="Bact_Fimbrial_Adh_Pro"/>
</dbReference>
<organism evidence="7 8">
    <name type="scientific">Erwinia tasmaniensis (strain DSM 17950 / CFBP 7177 / CIP 109463 / NCPPB 4357 / Et1/99)</name>
    <dbReference type="NCBI Taxonomy" id="465817"/>
    <lineage>
        <taxon>Bacteria</taxon>
        <taxon>Pseudomonadati</taxon>
        <taxon>Pseudomonadota</taxon>
        <taxon>Gammaproteobacteria</taxon>
        <taxon>Enterobacterales</taxon>
        <taxon>Erwiniaceae</taxon>
        <taxon>Erwinia</taxon>
    </lineage>
</organism>